<dbReference type="SUPFAM" id="SSF90229">
    <property type="entry name" value="CCCH zinc finger"/>
    <property type="match status" value="1"/>
</dbReference>
<dbReference type="PANTHER" id="PTHR36886:SF8">
    <property type="entry name" value="ZINC FINGER CCCH DOMAIN-CONTAINING PROTEIN 38"/>
    <property type="match status" value="1"/>
</dbReference>
<feature type="compositionally biased region" description="Basic and acidic residues" evidence="5">
    <location>
        <begin position="229"/>
        <end position="264"/>
    </location>
</feature>
<feature type="region of interest" description="Disordered" evidence="5">
    <location>
        <begin position="364"/>
        <end position="383"/>
    </location>
</feature>
<dbReference type="PANTHER" id="PTHR36886">
    <property type="entry name" value="PROTEIN FRIGIDA-ESSENTIAL 1"/>
    <property type="match status" value="1"/>
</dbReference>
<gene>
    <name evidence="7" type="ORF">G2W53_009024</name>
</gene>
<keyword evidence="8" id="KW-1185">Reference proteome</keyword>
<evidence type="ECO:0000256" key="1">
    <source>
        <dbReference type="ARBA" id="ARBA00022723"/>
    </source>
</evidence>
<comment type="caution">
    <text evidence="7">The sequence shown here is derived from an EMBL/GenBank/DDBJ whole genome shotgun (WGS) entry which is preliminary data.</text>
</comment>
<dbReference type="InterPro" id="IPR057031">
    <property type="entry name" value="SFR19-like_C"/>
</dbReference>
<feature type="region of interest" description="Disordered" evidence="5">
    <location>
        <begin position="657"/>
        <end position="704"/>
    </location>
</feature>
<keyword evidence="2 4" id="KW-0863">Zinc-finger</keyword>
<protein>
    <submittedName>
        <fullName evidence="7">Zinc finger CCCH domain-containing protein 38-like isoform X1</fullName>
    </submittedName>
</protein>
<evidence type="ECO:0000256" key="4">
    <source>
        <dbReference type="PROSITE-ProRule" id="PRU00723"/>
    </source>
</evidence>
<evidence type="ECO:0000256" key="2">
    <source>
        <dbReference type="ARBA" id="ARBA00022771"/>
    </source>
</evidence>
<feature type="zinc finger region" description="C3H1-type" evidence="4">
    <location>
        <begin position="203"/>
        <end position="230"/>
    </location>
</feature>
<dbReference type="GO" id="GO:0008270">
    <property type="term" value="F:zinc ion binding"/>
    <property type="evidence" value="ECO:0007669"/>
    <property type="project" value="UniProtKB-KW"/>
</dbReference>
<evidence type="ECO:0000256" key="5">
    <source>
        <dbReference type="SAM" id="MobiDB-lite"/>
    </source>
</evidence>
<feature type="zinc finger region" description="C3H1-type" evidence="4">
    <location>
        <begin position="147"/>
        <end position="175"/>
    </location>
</feature>
<name>A0A835C9E6_9FABA</name>
<accession>A0A835C9E6</accession>
<dbReference type="Pfam" id="PF14608">
    <property type="entry name" value="zf-CCCH_2"/>
    <property type="match status" value="2"/>
</dbReference>
<keyword evidence="1 4" id="KW-0479">Metal-binding</keyword>
<organism evidence="7 8">
    <name type="scientific">Senna tora</name>
    <dbReference type="NCBI Taxonomy" id="362788"/>
    <lineage>
        <taxon>Eukaryota</taxon>
        <taxon>Viridiplantae</taxon>
        <taxon>Streptophyta</taxon>
        <taxon>Embryophyta</taxon>
        <taxon>Tracheophyta</taxon>
        <taxon>Spermatophyta</taxon>
        <taxon>Magnoliopsida</taxon>
        <taxon>eudicotyledons</taxon>
        <taxon>Gunneridae</taxon>
        <taxon>Pentapetalae</taxon>
        <taxon>rosids</taxon>
        <taxon>fabids</taxon>
        <taxon>Fabales</taxon>
        <taxon>Fabaceae</taxon>
        <taxon>Caesalpinioideae</taxon>
        <taxon>Cassia clade</taxon>
        <taxon>Senna</taxon>
    </lineage>
</organism>
<dbReference type="Pfam" id="PF23030">
    <property type="entry name" value="SCAF11-like_C"/>
    <property type="match status" value="1"/>
</dbReference>
<evidence type="ECO:0000259" key="6">
    <source>
        <dbReference type="PROSITE" id="PS50103"/>
    </source>
</evidence>
<evidence type="ECO:0000313" key="8">
    <source>
        <dbReference type="Proteomes" id="UP000634136"/>
    </source>
</evidence>
<reference evidence="7" key="1">
    <citation type="submission" date="2020-09" db="EMBL/GenBank/DDBJ databases">
        <title>Genome-Enabled Discovery of Anthraquinone Biosynthesis in Senna tora.</title>
        <authorList>
            <person name="Kang S.-H."/>
            <person name="Pandey R.P."/>
            <person name="Lee C.-M."/>
            <person name="Sim J.-S."/>
            <person name="Jeong J.-T."/>
            <person name="Choi B.-S."/>
            <person name="Jung M."/>
            <person name="Ginzburg D."/>
            <person name="Zhao K."/>
            <person name="Won S.Y."/>
            <person name="Oh T.-J."/>
            <person name="Yu Y."/>
            <person name="Kim N.-H."/>
            <person name="Lee O.R."/>
            <person name="Lee T.-H."/>
            <person name="Bashyal P."/>
            <person name="Kim T.-S."/>
            <person name="Lee W.-H."/>
            <person name="Kawkins C."/>
            <person name="Kim C.-K."/>
            <person name="Kim J.S."/>
            <person name="Ahn B.O."/>
            <person name="Rhee S.Y."/>
            <person name="Sohng J.K."/>
        </authorList>
    </citation>
    <scope>NUCLEOTIDE SEQUENCE</scope>
    <source>
        <tissue evidence="7">Leaf</tissue>
    </source>
</reference>
<dbReference type="Gene3D" id="1.20.120.1350">
    <property type="entry name" value="Pneumovirus matrix protein 2 (M2), zinc-binding domain"/>
    <property type="match status" value="1"/>
</dbReference>
<feature type="region of interest" description="Disordered" evidence="5">
    <location>
        <begin position="290"/>
        <end position="339"/>
    </location>
</feature>
<dbReference type="Gene3D" id="3.30.1370.210">
    <property type="match status" value="1"/>
</dbReference>
<feature type="zinc finger region" description="C3H1-type" evidence="4">
    <location>
        <begin position="264"/>
        <end position="291"/>
    </location>
</feature>
<keyword evidence="3 4" id="KW-0862">Zinc</keyword>
<feature type="domain" description="C3H1-type" evidence="6">
    <location>
        <begin position="264"/>
        <end position="291"/>
    </location>
</feature>
<feature type="region of interest" description="Disordered" evidence="5">
    <location>
        <begin position="584"/>
        <end position="604"/>
    </location>
</feature>
<dbReference type="InterPro" id="IPR052650">
    <property type="entry name" value="Zinc_finger_CCCH"/>
</dbReference>
<dbReference type="SMART" id="SM00356">
    <property type="entry name" value="ZnF_C3H1"/>
    <property type="match status" value="3"/>
</dbReference>
<dbReference type="InterPro" id="IPR000571">
    <property type="entry name" value="Znf_CCCH"/>
</dbReference>
<dbReference type="PROSITE" id="PS50103">
    <property type="entry name" value="ZF_C3H1"/>
    <property type="match status" value="3"/>
</dbReference>
<feature type="region of interest" description="Disordered" evidence="5">
    <location>
        <begin position="228"/>
        <end position="270"/>
    </location>
</feature>
<evidence type="ECO:0000313" key="7">
    <source>
        <dbReference type="EMBL" id="KAF7834165.1"/>
    </source>
</evidence>
<dbReference type="Pfam" id="PF18044">
    <property type="entry name" value="zf-CCCH_4"/>
    <property type="match status" value="1"/>
</dbReference>
<evidence type="ECO:0000256" key="3">
    <source>
        <dbReference type="ARBA" id="ARBA00022833"/>
    </source>
</evidence>
<feature type="region of interest" description="Disordered" evidence="5">
    <location>
        <begin position="1"/>
        <end position="69"/>
    </location>
</feature>
<dbReference type="InterPro" id="IPR036855">
    <property type="entry name" value="Znf_CCCH_sf"/>
</dbReference>
<feature type="compositionally biased region" description="Basic and acidic residues" evidence="5">
    <location>
        <begin position="674"/>
        <end position="688"/>
    </location>
</feature>
<sequence length="797" mass="88636">MSGGGRKRGTKWDLREEPEFASDSKQLRYAGSNSSKWSYLEGNDKQRPNLGLGLPSKEPFSGGRVSNKDDIINKDYNRDLDIKMAWDADESYSMKMSPGFEDWKHKMHSQSPKNGWDRFRSRSRSRSPVRGIRLESGVNDRNRMRTGGLPPPCRDFVAGKCRRGNRCHFFHHDIQNYEDSWESRNRKDGLPRYSATHESRDYSVRSGTCINFAQGKCRMGASCKYVHHSNSDELSKGTADETREYDRRRRENSFERGGGHEPNRSGDTPCKFYAAGNCRNGKYCRFSHDMQASRSPNRRLRDDRWGSNLGGDRALDRLKGSNSVSPTRRPGDDRWGPDGNMVDVDKVWDGPKLNDTIAASDAEKLDEDNSRNMGAPEPGFPSWPKGDGWGNSFDNNKVYAEPPFVGDKKKADLWKAENAGATVGVPQAIGTDKWLGDAEMSPDWNYRVGSSGSIEDKSGQNKHGLTQGGPYLATSEHHQLQACSVVGQSQVAVPVVPPLGGIVEAIQNQEVSAVKKYSVEPNILDANSSQVSARNTPTQNMVSNEQLAQLSSLSASLVHFLGTSQQLPQIYAAINSHVASETPSLVKTEGPGEPVSSSFIKPDPSVGFQKQYDPMCDSIEPKKAETSGITPALSPIKPIIETPSMLSNSGRQNLVQLQPDKNIDINKGNNEVVAEEKQDSREDQRNAKDNGPLENTDQNGPDEAKKMKDVKGIRAFKFALVEFVKELLKPTWKDGKINKEDYKTIVKKVVDKVTGTMQGAHIPQTQEKIDHYLTISKPKLNKLVQVSDGSFTCCHYM</sequence>
<dbReference type="InterPro" id="IPR041367">
    <property type="entry name" value="Znf-CCCH_4"/>
</dbReference>
<proteinExistence type="predicted"/>
<dbReference type="AlphaFoldDB" id="A0A835C9E6"/>
<feature type="domain" description="C3H1-type" evidence="6">
    <location>
        <begin position="147"/>
        <end position="175"/>
    </location>
</feature>
<dbReference type="OrthoDB" id="411372at2759"/>
<dbReference type="Proteomes" id="UP000634136">
    <property type="component" value="Unassembled WGS sequence"/>
</dbReference>
<feature type="domain" description="C3H1-type" evidence="6">
    <location>
        <begin position="203"/>
        <end position="230"/>
    </location>
</feature>
<dbReference type="EMBL" id="JAAIUW010000004">
    <property type="protein sequence ID" value="KAF7834165.1"/>
    <property type="molecule type" value="Genomic_DNA"/>
</dbReference>